<dbReference type="InterPro" id="IPR004320">
    <property type="entry name" value="BPS1_pln"/>
</dbReference>
<protein>
    <submittedName>
        <fullName evidence="1">Uncharacterized protein</fullName>
    </submittedName>
</protein>
<dbReference type="Proteomes" id="UP001141806">
    <property type="component" value="Unassembled WGS sequence"/>
</dbReference>
<dbReference type="PANTHER" id="PTHR33070">
    <property type="entry name" value="OS06G0725500 PROTEIN"/>
    <property type="match status" value="1"/>
</dbReference>
<comment type="caution">
    <text evidence="1">The sequence shown here is derived from an EMBL/GenBank/DDBJ whole genome shotgun (WGS) entry which is preliminary data.</text>
</comment>
<organism evidence="1 2">
    <name type="scientific">Protea cynaroides</name>
    <dbReference type="NCBI Taxonomy" id="273540"/>
    <lineage>
        <taxon>Eukaryota</taxon>
        <taxon>Viridiplantae</taxon>
        <taxon>Streptophyta</taxon>
        <taxon>Embryophyta</taxon>
        <taxon>Tracheophyta</taxon>
        <taxon>Spermatophyta</taxon>
        <taxon>Magnoliopsida</taxon>
        <taxon>Proteales</taxon>
        <taxon>Proteaceae</taxon>
        <taxon>Protea</taxon>
    </lineage>
</organism>
<proteinExistence type="predicted"/>
<dbReference type="AlphaFoldDB" id="A0A9Q0KXC6"/>
<dbReference type="Pfam" id="PF03087">
    <property type="entry name" value="BPS1"/>
    <property type="match status" value="1"/>
</dbReference>
<evidence type="ECO:0000313" key="2">
    <source>
        <dbReference type="Proteomes" id="UP001141806"/>
    </source>
</evidence>
<dbReference type="GO" id="GO:0048364">
    <property type="term" value="P:root development"/>
    <property type="evidence" value="ECO:0007669"/>
    <property type="project" value="InterPro"/>
</dbReference>
<dbReference type="EMBL" id="JAMYWD010000002">
    <property type="protein sequence ID" value="KAJ4978121.1"/>
    <property type="molecule type" value="Genomic_DNA"/>
</dbReference>
<dbReference type="PANTHER" id="PTHR33070:SF120">
    <property type="entry name" value="EXPRESSED PROTEIN"/>
    <property type="match status" value="1"/>
</dbReference>
<gene>
    <name evidence="1" type="ORF">NE237_008901</name>
</gene>
<reference evidence="1" key="1">
    <citation type="journal article" date="2023" name="Plant J.">
        <title>The genome of the king protea, Protea cynaroides.</title>
        <authorList>
            <person name="Chang J."/>
            <person name="Duong T.A."/>
            <person name="Schoeman C."/>
            <person name="Ma X."/>
            <person name="Roodt D."/>
            <person name="Barker N."/>
            <person name="Li Z."/>
            <person name="Van de Peer Y."/>
            <person name="Mizrachi E."/>
        </authorList>
    </citation>
    <scope>NUCLEOTIDE SEQUENCE</scope>
    <source>
        <tissue evidence="1">Young leaves</tissue>
    </source>
</reference>
<evidence type="ECO:0000313" key="1">
    <source>
        <dbReference type="EMBL" id="KAJ4978121.1"/>
    </source>
</evidence>
<name>A0A9Q0KXC6_9MAGN</name>
<keyword evidence="2" id="KW-1185">Reference proteome</keyword>
<sequence length="254" mass="29370">MADSSVILSAMHGLAKLYERINDLYRLPLAPLVHHQNTKWVDEMLNVSITLMDVCNTARDMILQMKEHVQSLRLILRKRRGSNLEIGSAIGSYVSFRKKMNKDIMKCLESLKRINHSILDDEDHLHLSEMVRVLREAKFLTISIFHSLFSFMSMTKHWWRHGRWSLGSKLIRKGPEVCERDQQRALGEAERVDVALHVLCKQVTSKDAEKEMLPKAQIALEALEVSLQRLEDGLESMFKHLIRTRVSLLNSLTC</sequence>
<dbReference type="OrthoDB" id="1701699at2759"/>
<accession>A0A9Q0KXC6</accession>
<dbReference type="GO" id="GO:0048367">
    <property type="term" value="P:shoot system development"/>
    <property type="evidence" value="ECO:0007669"/>
    <property type="project" value="InterPro"/>
</dbReference>